<dbReference type="InterPro" id="IPR008927">
    <property type="entry name" value="6-PGluconate_DH-like_C_sf"/>
</dbReference>
<organism evidence="13 14">
    <name type="scientific">Zestomonas carbonaria</name>
    <dbReference type="NCBI Taxonomy" id="2762745"/>
    <lineage>
        <taxon>Bacteria</taxon>
        <taxon>Pseudomonadati</taxon>
        <taxon>Pseudomonadota</taxon>
        <taxon>Gammaproteobacteria</taxon>
        <taxon>Pseudomonadales</taxon>
        <taxon>Pseudomonadaceae</taxon>
        <taxon>Zestomonas</taxon>
    </lineage>
</organism>
<dbReference type="InterPro" id="IPR036291">
    <property type="entry name" value="NAD(P)-bd_dom_sf"/>
</dbReference>
<dbReference type="InterPro" id="IPR050838">
    <property type="entry name" value="Ketopantoate_reductase"/>
</dbReference>
<comment type="similarity">
    <text evidence="2 10">Belongs to the ketopantoate reductase family.</text>
</comment>
<dbReference type="EC" id="1.1.1.169" evidence="3 10"/>
<gene>
    <name evidence="13" type="primary">panE_1</name>
    <name evidence="13" type="ORF">PSEWESI4_00254</name>
</gene>
<evidence type="ECO:0000256" key="7">
    <source>
        <dbReference type="ARBA" id="ARBA00023002"/>
    </source>
</evidence>
<dbReference type="InterPro" id="IPR013332">
    <property type="entry name" value="KPR_N"/>
</dbReference>
<dbReference type="Gene3D" id="3.40.50.720">
    <property type="entry name" value="NAD(P)-binding Rossmann-like Domain"/>
    <property type="match status" value="1"/>
</dbReference>
<accession>A0A7U7EKU2</accession>
<evidence type="ECO:0000256" key="2">
    <source>
        <dbReference type="ARBA" id="ARBA00007870"/>
    </source>
</evidence>
<dbReference type="Pfam" id="PF08546">
    <property type="entry name" value="ApbA_C"/>
    <property type="match status" value="1"/>
</dbReference>
<dbReference type="PANTHER" id="PTHR43765">
    <property type="entry name" value="2-DEHYDROPANTOATE 2-REDUCTASE-RELATED"/>
    <property type="match status" value="1"/>
</dbReference>
<dbReference type="SUPFAM" id="SSF48179">
    <property type="entry name" value="6-phosphogluconate dehydrogenase C-terminal domain-like"/>
    <property type="match status" value="1"/>
</dbReference>
<dbReference type="EMBL" id="CAJFCI010000014">
    <property type="protein sequence ID" value="CAD5105995.1"/>
    <property type="molecule type" value="Genomic_DNA"/>
</dbReference>
<proteinExistence type="inferred from homology"/>
<dbReference type="Proteomes" id="UP000583387">
    <property type="component" value="Unassembled WGS sequence"/>
</dbReference>
<evidence type="ECO:0000256" key="3">
    <source>
        <dbReference type="ARBA" id="ARBA00013014"/>
    </source>
</evidence>
<evidence type="ECO:0000256" key="5">
    <source>
        <dbReference type="ARBA" id="ARBA00022655"/>
    </source>
</evidence>
<keyword evidence="5 10" id="KW-0566">Pantothenate biosynthesis</keyword>
<dbReference type="GO" id="GO:0005737">
    <property type="term" value="C:cytoplasm"/>
    <property type="evidence" value="ECO:0007669"/>
    <property type="project" value="TreeGrafter"/>
</dbReference>
<reference evidence="13 14" key="1">
    <citation type="submission" date="2020-08" db="EMBL/GenBank/DDBJ databases">
        <authorList>
            <person name="Criscuolo A."/>
        </authorList>
    </citation>
    <scope>NUCLEOTIDE SEQUENCE [LARGE SCALE GENOMIC DNA]</scope>
    <source>
        <strain evidence="13">CIP111764</strain>
    </source>
</reference>
<evidence type="ECO:0000313" key="14">
    <source>
        <dbReference type="Proteomes" id="UP000583387"/>
    </source>
</evidence>
<dbReference type="Pfam" id="PF02558">
    <property type="entry name" value="ApbA"/>
    <property type="match status" value="1"/>
</dbReference>
<evidence type="ECO:0000256" key="6">
    <source>
        <dbReference type="ARBA" id="ARBA00022857"/>
    </source>
</evidence>
<dbReference type="GO" id="GO:0015940">
    <property type="term" value="P:pantothenate biosynthetic process"/>
    <property type="evidence" value="ECO:0007669"/>
    <property type="project" value="UniProtKB-UniPathway"/>
</dbReference>
<evidence type="ECO:0000313" key="13">
    <source>
        <dbReference type="EMBL" id="CAD5105995.1"/>
    </source>
</evidence>
<evidence type="ECO:0000256" key="10">
    <source>
        <dbReference type="RuleBase" id="RU362068"/>
    </source>
</evidence>
<dbReference type="FunFam" id="1.10.1040.10:FF:000017">
    <property type="entry name" value="2-dehydropantoate 2-reductase"/>
    <property type="match status" value="1"/>
</dbReference>
<evidence type="ECO:0000256" key="1">
    <source>
        <dbReference type="ARBA" id="ARBA00004994"/>
    </source>
</evidence>
<comment type="caution">
    <text evidence="13">The sequence shown here is derived from an EMBL/GenBank/DDBJ whole genome shotgun (WGS) entry which is preliminary data.</text>
</comment>
<dbReference type="SUPFAM" id="SSF51735">
    <property type="entry name" value="NAD(P)-binding Rossmann-fold domains"/>
    <property type="match status" value="1"/>
</dbReference>
<dbReference type="InterPro" id="IPR003710">
    <property type="entry name" value="ApbA"/>
</dbReference>
<dbReference type="AlphaFoldDB" id="A0A7U7EKU2"/>
<name>A0A7U7EKU2_9GAMM</name>
<protein>
    <recommendedName>
        <fullName evidence="4 10">2-dehydropantoate 2-reductase</fullName>
        <ecNumber evidence="3 10">1.1.1.169</ecNumber>
    </recommendedName>
    <alternativeName>
        <fullName evidence="8 10">Ketopantoate reductase</fullName>
    </alternativeName>
</protein>
<dbReference type="Gene3D" id="1.10.1040.10">
    <property type="entry name" value="N-(1-d-carboxylethyl)-l-norvaline Dehydrogenase, domain 2"/>
    <property type="match status" value="1"/>
</dbReference>
<comment type="pathway">
    <text evidence="1 10">Cofactor biosynthesis; (R)-pantothenate biosynthesis; (R)-pantoate from 3-methyl-2-oxobutanoate: step 2/2.</text>
</comment>
<evidence type="ECO:0000256" key="8">
    <source>
        <dbReference type="ARBA" id="ARBA00032024"/>
    </source>
</evidence>
<evidence type="ECO:0000259" key="11">
    <source>
        <dbReference type="Pfam" id="PF02558"/>
    </source>
</evidence>
<dbReference type="InterPro" id="IPR013752">
    <property type="entry name" value="KPA_reductase"/>
</dbReference>
<keyword evidence="6 10" id="KW-0521">NADP</keyword>
<comment type="catalytic activity">
    <reaction evidence="9 10">
        <text>(R)-pantoate + NADP(+) = 2-dehydropantoate + NADPH + H(+)</text>
        <dbReference type="Rhea" id="RHEA:16233"/>
        <dbReference type="ChEBI" id="CHEBI:11561"/>
        <dbReference type="ChEBI" id="CHEBI:15378"/>
        <dbReference type="ChEBI" id="CHEBI:15980"/>
        <dbReference type="ChEBI" id="CHEBI:57783"/>
        <dbReference type="ChEBI" id="CHEBI:58349"/>
        <dbReference type="EC" id="1.1.1.169"/>
    </reaction>
</comment>
<keyword evidence="14" id="KW-1185">Reference proteome</keyword>
<evidence type="ECO:0000256" key="9">
    <source>
        <dbReference type="ARBA" id="ARBA00048793"/>
    </source>
</evidence>
<evidence type="ECO:0000256" key="4">
    <source>
        <dbReference type="ARBA" id="ARBA00019465"/>
    </source>
</evidence>
<feature type="domain" description="Ketopantoate reductase N-terminal" evidence="11">
    <location>
        <begin position="11"/>
        <end position="155"/>
    </location>
</feature>
<sequence length="324" mass="33815">MNERNGNAMNISILGAGAMGSLFGGLLAESGQRVTLLDINDAHLAVIREQGLRLVTDSGDRRIRGLTACRPEQASGHPDLLLVFTKTLHTEQALASIAAHLAGHTRVLSLQNGLGNAETLFRHVAPEQVLIGMTTWPADLHGPGHVESHGLGVVRVFSADGVERPACAEVATVLDAAGLRCVADADVWAAIWEKVAFNAALNSLCAVTGCAVGQLAAVPQGPELARAVVQEVLAVARAEGIAVDPRHCLASVADAIAQHRTHKPSMLQDVLAGRPTEIGSINGEVVARARRAGIAVPRTEMLLGLLRLVEARAREAAAASGPLV</sequence>
<feature type="domain" description="Ketopantoate reductase C-terminal" evidence="12">
    <location>
        <begin position="186"/>
        <end position="310"/>
    </location>
</feature>
<comment type="function">
    <text evidence="10">Catalyzes the NADPH-dependent reduction of ketopantoate into pantoic acid.</text>
</comment>
<dbReference type="UniPathway" id="UPA00028">
    <property type="reaction ID" value="UER00004"/>
</dbReference>
<evidence type="ECO:0000259" key="12">
    <source>
        <dbReference type="Pfam" id="PF08546"/>
    </source>
</evidence>
<keyword evidence="7 10" id="KW-0560">Oxidoreductase</keyword>
<dbReference type="NCBIfam" id="TIGR00745">
    <property type="entry name" value="apbA_panE"/>
    <property type="match status" value="1"/>
</dbReference>
<dbReference type="GO" id="GO:0050661">
    <property type="term" value="F:NADP binding"/>
    <property type="evidence" value="ECO:0007669"/>
    <property type="project" value="TreeGrafter"/>
</dbReference>
<dbReference type="GO" id="GO:0008677">
    <property type="term" value="F:2-dehydropantoate 2-reductase activity"/>
    <property type="evidence" value="ECO:0007669"/>
    <property type="project" value="UniProtKB-EC"/>
</dbReference>
<dbReference type="InterPro" id="IPR013328">
    <property type="entry name" value="6PGD_dom2"/>
</dbReference>
<dbReference type="PANTHER" id="PTHR43765:SF2">
    <property type="entry name" value="2-DEHYDROPANTOATE 2-REDUCTASE"/>
    <property type="match status" value="1"/>
</dbReference>